<evidence type="ECO:0000256" key="2">
    <source>
        <dbReference type="SAM" id="Phobius"/>
    </source>
</evidence>
<reference evidence="3 4" key="1">
    <citation type="submission" date="2024-04" db="EMBL/GenBank/DDBJ databases">
        <authorList>
            <person name="Fracassetti M."/>
        </authorList>
    </citation>
    <scope>NUCLEOTIDE SEQUENCE [LARGE SCALE GENOMIC DNA]</scope>
</reference>
<dbReference type="Proteomes" id="UP001497516">
    <property type="component" value="Chromosome 9"/>
</dbReference>
<feature type="transmembrane region" description="Helical" evidence="2">
    <location>
        <begin position="61"/>
        <end position="80"/>
    </location>
</feature>
<keyword evidence="2" id="KW-0812">Transmembrane</keyword>
<evidence type="ECO:0000256" key="1">
    <source>
        <dbReference type="SAM" id="MobiDB-lite"/>
    </source>
</evidence>
<sequence length="92" mass="10593">MNVSPPRVTYEDRILGNTPPLEFSDGEELMSDESEGEDGDDELDCQTVRVKKSTNAKIRKLWHKAITFRVLGTFFPFAFLQRRVLKMWAKTG</sequence>
<keyword evidence="4" id="KW-1185">Reference proteome</keyword>
<accession>A0AAV2GPA4</accession>
<dbReference type="EMBL" id="OZ034822">
    <property type="protein sequence ID" value="CAL1412292.1"/>
    <property type="molecule type" value="Genomic_DNA"/>
</dbReference>
<proteinExistence type="predicted"/>
<evidence type="ECO:0000313" key="4">
    <source>
        <dbReference type="Proteomes" id="UP001497516"/>
    </source>
</evidence>
<dbReference type="AlphaFoldDB" id="A0AAV2GPA4"/>
<gene>
    <name evidence="3" type="ORF">LTRI10_LOCUS51598</name>
</gene>
<feature type="region of interest" description="Disordered" evidence="1">
    <location>
        <begin position="17"/>
        <end position="42"/>
    </location>
</feature>
<feature type="compositionally biased region" description="Acidic residues" evidence="1">
    <location>
        <begin position="24"/>
        <end position="42"/>
    </location>
</feature>
<organism evidence="3 4">
    <name type="scientific">Linum trigynum</name>
    <dbReference type="NCBI Taxonomy" id="586398"/>
    <lineage>
        <taxon>Eukaryota</taxon>
        <taxon>Viridiplantae</taxon>
        <taxon>Streptophyta</taxon>
        <taxon>Embryophyta</taxon>
        <taxon>Tracheophyta</taxon>
        <taxon>Spermatophyta</taxon>
        <taxon>Magnoliopsida</taxon>
        <taxon>eudicotyledons</taxon>
        <taxon>Gunneridae</taxon>
        <taxon>Pentapetalae</taxon>
        <taxon>rosids</taxon>
        <taxon>fabids</taxon>
        <taxon>Malpighiales</taxon>
        <taxon>Linaceae</taxon>
        <taxon>Linum</taxon>
    </lineage>
</organism>
<keyword evidence="2" id="KW-1133">Transmembrane helix</keyword>
<evidence type="ECO:0000313" key="3">
    <source>
        <dbReference type="EMBL" id="CAL1412292.1"/>
    </source>
</evidence>
<name>A0AAV2GPA4_9ROSI</name>
<protein>
    <submittedName>
        <fullName evidence="3">Uncharacterized protein</fullName>
    </submittedName>
</protein>
<keyword evidence="2" id="KW-0472">Membrane</keyword>